<dbReference type="EMBL" id="JAIQZJ010000002">
    <property type="protein sequence ID" value="MBZ5737781.1"/>
    <property type="molecule type" value="Genomic_DNA"/>
</dbReference>
<keyword evidence="2 6" id="KW-0812">Transmembrane</keyword>
<feature type="transmembrane region" description="Helical" evidence="6">
    <location>
        <begin position="54"/>
        <end position="77"/>
    </location>
</feature>
<reference evidence="7 8" key="1">
    <citation type="submission" date="2021-09" db="EMBL/GenBank/DDBJ databases">
        <title>Whole genome sequence of Nocardioides sp. GBK3QG-3.</title>
        <authorList>
            <person name="Tuo L."/>
        </authorList>
    </citation>
    <scope>NUCLEOTIDE SEQUENCE [LARGE SCALE GENOMIC DNA]</scope>
    <source>
        <strain evidence="7 8">GBK3QG-3</strain>
    </source>
</reference>
<keyword evidence="8" id="KW-1185">Reference proteome</keyword>
<feature type="transmembrane region" description="Helical" evidence="6">
    <location>
        <begin position="255"/>
        <end position="271"/>
    </location>
</feature>
<feature type="transmembrane region" description="Helical" evidence="6">
    <location>
        <begin position="83"/>
        <end position="103"/>
    </location>
</feature>
<evidence type="ECO:0000313" key="8">
    <source>
        <dbReference type="Proteomes" id="UP000780875"/>
    </source>
</evidence>
<dbReference type="Pfam" id="PF01758">
    <property type="entry name" value="SBF"/>
    <property type="match status" value="1"/>
</dbReference>
<organism evidence="7 8">
    <name type="scientific">Nocardioides mangrovi</name>
    <dbReference type="NCBI Taxonomy" id="2874580"/>
    <lineage>
        <taxon>Bacteria</taxon>
        <taxon>Bacillati</taxon>
        <taxon>Actinomycetota</taxon>
        <taxon>Actinomycetes</taxon>
        <taxon>Propionibacteriales</taxon>
        <taxon>Nocardioidaceae</taxon>
        <taxon>Nocardioides</taxon>
    </lineage>
</organism>
<feature type="transmembrane region" description="Helical" evidence="6">
    <location>
        <begin position="110"/>
        <end position="136"/>
    </location>
</feature>
<evidence type="ECO:0000256" key="4">
    <source>
        <dbReference type="ARBA" id="ARBA00023136"/>
    </source>
</evidence>
<feature type="transmembrane region" description="Helical" evidence="6">
    <location>
        <begin position="212"/>
        <end position="235"/>
    </location>
</feature>
<accession>A0ABS7UAN1</accession>
<feature type="transmembrane region" description="Helical" evidence="6">
    <location>
        <begin position="20"/>
        <end position="42"/>
    </location>
</feature>
<feature type="region of interest" description="Disordered" evidence="5">
    <location>
        <begin position="306"/>
        <end position="332"/>
    </location>
</feature>
<feature type="transmembrane region" description="Helical" evidence="6">
    <location>
        <begin position="188"/>
        <end position="206"/>
    </location>
</feature>
<dbReference type="Proteomes" id="UP000780875">
    <property type="component" value="Unassembled WGS sequence"/>
</dbReference>
<gene>
    <name evidence="7" type="ORF">K8U61_06385</name>
</gene>
<dbReference type="Gene3D" id="1.20.1530.20">
    <property type="match status" value="1"/>
</dbReference>
<evidence type="ECO:0000256" key="1">
    <source>
        <dbReference type="ARBA" id="ARBA00004141"/>
    </source>
</evidence>
<keyword evidence="4 6" id="KW-0472">Membrane</keyword>
<sequence>MLLASAAPDIDHLQIELGDGFQLVTKIVIAVFLFGIALDTRLEDFRAVARRPGVIAAGLAAQYVVMPALTVLLTLVLDVRGSVAIGMILVVCCPAGNLSNILTHRARGDVALSISMTAASNVVAVAVTPVAVAAWCALNPAADALLRDVHLDPWDMVVDVALLIGVPFAAGLLVGWRWPAASAWARRFVEPAALVLLLLIIVGGLAGQLNTLVTYLGAVAVAIVAQNLVSLLVGYGTGRAVRLPEPGVRAMTFELGVRNTGLALVLALGFFDDLGGVAFVAALWGLWDVITGLAVATWWRRRPVPTRPADAAPPGSPPRRPRRSPRGPGAGR</sequence>
<name>A0ABS7UAN1_9ACTN</name>
<keyword evidence="3 6" id="KW-1133">Transmembrane helix</keyword>
<comment type="caution">
    <text evidence="7">The sequence shown here is derived from an EMBL/GenBank/DDBJ whole genome shotgun (WGS) entry which is preliminary data.</text>
</comment>
<proteinExistence type="predicted"/>
<feature type="transmembrane region" description="Helical" evidence="6">
    <location>
        <begin position="277"/>
        <end position="299"/>
    </location>
</feature>
<comment type="subcellular location">
    <subcellularLocation>
        <location evidence="1">Membrane</location>
        <topology evidence="1">Multi-pass membrane protein</topology>
    </subcellularLocation>
</comment>
<dbReference type="InterPro" id="IPR038770">
    <property type="entry name" value="Na+/solute_symporter_sf"/>
</dbReference>
<dbReference type="PANTHER" id="PTHR10361">
    <property type="entry name" value="SODIUM-BILE ACID COTRANSPORTER"/>
    <property type="match status" value="1"/>
</dbReference>
<protein>
    <submittedName>
        <fullName evidence="7">Bile acid:sodium symporter</fullName>
    </submittedName>
</protein>
<dbReference type="PANTHER" id="PTHR10361:SF28">
    <property type="entry name" value="P3 PROTEIN-RELATED"/>
    <property type="match status" value="1"/>
</dbReference>
<feature type="transmembrane region" description="Helical" evidence="6">
    <location>
        <begin position="156"/>
        <end position="176"/>
    </location>
</feature>
<evidence type="ECO:0000256" key="3">
    <source>
        <dbReference type="ARBA" id="ARBA00022989"/>
    </source>
</evidence>
<evidence type="ECO:0000256" key="2">
    <source>
        <dbReference type="ARBA" id="ARBA00022692"/>
    </source>
</evidence>
<dbReference type="InterPro" id="IPR002657">
    <property type="entry name" value="BilAc:Na_symport/Acr3"/>
</dbReference>
<evidence type="ECO:0000313" key="7">
    <source>
        <dbReference type="EMBL" id="MBZ5737781.1"/>
    </source>
</evidence>
<evidence type="ECO:0000256" key="6">
    <source>
        <dbReference type="SAM" id="Phobius"/>
    </source>
</evidence>
<evidence type="ECO:0000256" key="5">
    <source>
        <dbReference type="SAM" id="MobiDB-lite"/>
    </source>
</evidence>
<dbReference type="InterPro" id="IPR004710">
    <property type="entry name" value="Bilac:Na_transpt"/>
</dbReference>